<keyword evidence="6" id="KW-0865">Zymogen</keyword>
<evidence type="ECO:0000256" key="2">
    <source>
        <dbReference type="ARBA" id="ARBA00022670"/>
    </source>
</evidence>
<dbReference type="InterPro" id="IPR016129">
    <property type="entry name" value="Caspase_his_AS"/>
</dbReference>
<evidence type="ECO:0000256" key="4">
    <source>
        <dbReference type="ARBA" id="ARBA00022801"/>
    </source>
</evidence>
<feature type="domain" description="Caspase family p10" evidence="9">
    <location>
        <begin position="234"/>
        <end position="329"/>
    </location>
</feature>
<dbReference type="PROSITE" id="PS01121">
    <property type="entry name" value="CASPASE_HIS"/>
    <property type="match status" value="1"/>
</dbReference>
<comment type="similarity">
    <text evidence="1 8">Belongs to the peptidase C14A family.</text>
</comment>
<dbReference type="EMBL" id="MN832746">
    <property type="protein sequence ID" value="QQV73917.1"/>
    <property type="molecule type" value="mRNA"/>
</dbReference>
<proteinExistence type="evidence at transcript level"/>
<dbReference type="InterPro" id="IPR001309">
    <property type="entry name" value="Pept_C14_p20"/>
</dbReference>
<dbReference type="AlphaFoldDB" id="A0A7U0FWT5"/>
<dbReference type="GO" id="GO:0006508">
    <property type="term" value="P:proteolysis"/>
    <property type="evidence" value="ECO:0007669"/>
    <property type="project" value="UniProtKB-KW"/>
</dbReference>
<dbReference type="InterPro" id="IPR002138">
    <property type="entry name" value="Pept_C14_p10"/>
</dbReference>
<reference evidence="11" key="1">
    <citation type="submission" date="2019-12" db="EMBL/GenBank/DDBJ databases">
        <title>The Lamprey genome provides insights into evolution of caspase superfamily and functional divergence.</title>
        <authorList>
            <person name="Li Q."/>
            <person name="Pang Y."/>
            <person name="Liu Y."/>
        </authorList>
    </citation>
    <scope>NUCLEOTIDE SEQUENCE</scope>
</reference>
<keyword evidence="3" id="KW-0053">Apoptosis</keyword>
<dbReference type="InterPro" id="IPR029030">
    <property type="entry name" value="Caspase-like_dom_sf"/>
</dbReference>
<feature type="active site" evidence="7">
    <location>
        <position position="209"/>
    </location>
</feature>
<dbReference type="PRINTS" id="PR00376">
    <property type="entry name" value="IL1BCENZYME"/>
</dbReference>
<dbReference type="GO" id="GO:0043525">
    <property type="term" value="P:positive regulation of neuron apoptotic process"/>
    <property type="evidence" value="ECO:0007669"/>
    <property type="project" value="TreeGrafter"/>
</dbReference>
<sequence length="331" mass="37987">MAIHNRQVGLQWLIKKTRVAHPRRRSSRILERMVVMESPLHDATDAYPCRSDRGIPFLQSKTGKRKEEKMEVDQEGLSDSVAYNMNYSNVGYCVIINNKTFDQRTGMGERTGTDVDRDMLEKQFKDLGFQVEVKNNMKRKEMVSYITEVAEKDHRQCACFVCILLSHGDEGVIYGTDDYLPIRDLTTPFRGDLCRHLVGKPKLFFIQACRGTEFDEGATTCADNDVETDSDSISRQTIPVEADFLYCYSTVPGYYSWRNVATGSWFVQAFCKVLKESANSNLELMQLLTRVNRKVAYDYISFSSDTRFSGKKQIPCIVSMLTKEFHFPSPR</sequence>
<dbReference type="GO" id="GO:0006915">
    <property type="term" value="P:apoptotic process"/>
    <property type="evidence" value="ECO:0007669"/>
    <property type="project" value="UniProtKB-KW"/>
</dbReference>
<keyword evidence="5" id="KW-0788">Thiol protease</keyword>
<dbReference type="PROSITE" id="PS50208">
    <property type="entry name" value="CASPASE_P20"/>
    <property type="match status" value="1"/>
</dbReference>
<evidence type="ECO:0000256" key="3">
    <source>
        <dbReference type="ARBA" id="ARBA00022703"/>
    </source>
</evidence>
<dbReference type="Gene3D" id="3.40.50.1460">
    <property type="match status" value="1"/>
</dbReference>
<evidence type="ECO:0000256" key="8">
    <source>
        <dbReference type="RuleBase" id="RU003971"/>
    </source>
</evidence>
<dbReference type="SUPFAM" id="SSF52129">
    <property type="entry name" value="Caspase-like"/>
    <property type="match status" value="1"/>
</dbReference>
<dbReference type="PROSITE" id="PS50207">
    <property type="entry name" value="CASPASE_P10"/>
    <property type="match status" value="1"/>
</dbReference>
<feature type="domain" description="Caspase family p20" evidence="10">
    <location>
        <begin position="89"/>
        <end position="213"/>
    </location>
</feature>
<dbReference type="InterPro" id="IPR011600">
    <property type="entry name" value="Pept_C14_caspase"/>
</dbReference>
<dbReference type="PANTHER" id="PTHR10454:SF232">
    <property type="entry name" value="AT03047P-RELATED"/>
    <property type="match status" value="1"/>
</dbReference>
<evidence type="ECO:0000256" key="7">
    <source>
        <dbReference type="PIRSR" id="PIRSR038001-1"/>
    </source>
</evidence>
<keyword evidence="4" id="KW-0378">Hydrolase</keyword>
<dbReference type="InterPro" id="IPR033139">
    <property type="entry name" value="Caspase_cys_AS"/>
</dbReference>
<dbReference type="GO" id="GO:0004197">
    <property type="term" value="F:cysteine-type endopeptidase activity"/>
    <property type="evidence" value="ECO:0007669"/>
    <property type="project" value="InterPro"/>
</dbReference>
<dbReference type="Pfam" id="PF00656">
    <property type="entry name" value="Peptidase_C14"/>
    <property type="match status" value="1"/>
</dbReference>
<accession>A0A7U0FWT5</accession>
<name>A0A7U0FWT5_LETRI</name>
<dbReference type="InterPro" id="IPR002398">
    <property type="entry name" value="Pept_C14"/>
</dbReference>
<dbReference type="InterPro" id="IPR015917">
    <property type="entry name" value="Pept_C14A"/>
</dbReference>
<evidence type="ECO:0000256" key="5">
    <source>
        <dbReference type="ARBA" id="ARBA00022807"/>
    </source>
</evidence>
<protein>
    <submittedName>
        <fullName evidence="11">Cysteinyl aspartate specific proteinase 7</fullName>
    </submittedName>
</protein>
<evidence type="ECO:0000256" key="1">
    <source>
        <dbReference type="ARBA" id="ARBA00010134"/>
    </source>
</evidence>
<feature type="active site" evidence="7">
    <location>
        <position position="167"/>
    </location>
</feature>
<evidence type="ECO:0000259" key="10">
    <source>
        <dbReference type="PROSITE" id="PS50208"/>
    </source>
</evidence>
<evidence type="ECO:0000259" key="9">
    <source>
        <dbReference type="PROSITE" id="PS50207"/>
    </source>
</evidence>
<dbReference type="PANTHER" id="PTHR10454">
    <property type="entry name" value="CASPASE"/>
    <property type="match status" value="1"/>
</dbReference>
<evidence type="ECO:0000256" key="6">
    <source>
        <dbReference type="ARBA" id="ARBA00023145"/>
    </source>
</evidence>
<organism evidence="11">
    <name type="scientific">Lethenteron reissneri</name>
    <name type="common">Far Eastern brook lamprey</name>
    <name type="synonym">Lampetra reissneri</name>
    <dbReference type="NCBI Taxonomy" id="7753"/>
    <lineage>
        <taxon>Eukaryota</taxon>
        <taxon>Metazoa</taxon>
        <taxon>Chordata</taxon>
        <taxon>Craniata</taxon>
        <taxon>Vertebrata</taxon>
        <taxon>Cyclostomata</taxon>
        <taxon>Hyperoartia</taxon>
        <taxon>Petromyzontiformes</taxon>
        <taxon>Petromyzontidae</taxon>
        <taxon>Lethenteron</taxon>
    </lineage>
</organism>
<dbReference type="SMART" id="SM00115">
    <property type="entry name" value="CASc"/>
    <property type="match status" value="1"/>
</dbReference>
<dbReference type="GO" id="GO:0005737">
    <property type="term" value="C:cytoplasm"/>
    <property type="evidence" value="ECO:0007669"/>
    <property type="project" value="TreeGrafter"/>
</dbReference>
<dbReference type="CDD" id="cd00032">
    <property type="entry name" value="CASc"/>
    <property type="match status" value="1"/>
</dbReference>
<evidence type="ECO:0000313" key="11">
    <source>
        <dbReference type="EMBL" id="QQV73917.1"/>
    </source>
</evidence>
<keyword evidence="2" id="KW-0645">Protease</keyword>
<dbReference type="PIRSF" id="PIRSF038001">
    <property type="entry name" value="Caspase_ICE"/>
    <property type="match status" value="1"/>
</dbReference>
<dbReference type="PROSITE" id="PS01122">
    <property type="entry name" value="CASPASE_CYS"/>
    <property type="match status" value="1"/>
</dbReference>
<dbReference type="FunFam" id="3.40.50.1460:FF:000001">
    <property type="entry name" value="Caspase-3 preproprotein"/>
    <property type="match status" value="1"/>
</dbReference>